<dbReference type="Pfam" id="PF22725">
    <property type="entry name" value="GFO_IDH_MocA_C3"/>
    <property type="match status" value="1"/>
</dbReference>
<gene>
    <name evidence="5" type="ORF">D9V32_10450</name>
</gene>
<comment type="caution">
    <text evidence="5">The sequence shown here is derived from an EMBL/GenBank/DDBJ whole genome shotgun (WGS) entry which is preliminary data.</text>
</comment>
<dbReference type="SUPFAM" id="SSF55347">
    <property type="entry name" value="Glyceraldehyde-3-phosphate dehydrogenase-like, C-terminal domain"/>
    <property type="match status" value="1"/>
</dbReference>
<dbReference type="SUPFAM" id="SSF51735">
    <property type="entry name" value="NAD(P)-binding Rossmann-fold domains"/>
    <property type="match status" value="1"/>
</dbReference>
<dbReference type="GO" id="GO:0000166">
    <property type="term" value="F:nucleotide binding"/>
    <property type="evidence" value="ECO:0007669"/>
    <property type="project" value="InterPro"/>
</dbReference>
<evidence type="ECO:0000256" key="2">
    <source>
        <dbReference type="ARBA" id="ARBA00023027"/>
    </source>
</evidence>
<dbReference type="RefSeq" id="WP_121648847.1">
    <property type="nucleotide sequence ID" value="NZ_RCUX01000007.1"/>
</dbReference>
<protein>
    <submittedName>
        <fullName evidence="5">Gfo/Idh/MocA family oxidoreductase</fullName>
    </submittedName>
</protein>
<dbReference type="Gene3D" id="3.40.50.720">
    <property type="entry name" value="NAD(P)-binding Rossmann-like Domain"/>
    <property type="match status" value="1"/>
</dbReference>
<evidence type="ECO:0000256" key="1">
    <source>
        <dbReference type="ARBA" id="ARBA00023002"/>
    </source>
</evidence>
<dbReference type="AlphaFoldDB" id="A0A3L7A6W0"/>
<dbReference type="InterPro" id="IPR050463">
    <property type="entry name" value="Gfo/Idh/MocA_oxidrdct_glycsds"/>
</dbReference>
<evidence type="ECO:0000313" key="6">
    <source>
        <dbReference type="Proteomes" id="UP000272503"/>
    </source>
</evidence>
<keyword evidence="6" id="KW-1185">Reference proteome</keyword>
<proteinExistence type="predicted"/>
<feature type="domain" description="Gfo/Idh/MocA-like oxidoreductase N-terminal" evidence="3">
    <location>
        <begin position="6"/>
        <end position="120"/>
    </location>
</feature>
<dbReference type="PANTHER" id="PTHR43818">
    <property type="entry name" value="BCDNA.GH03377"/>
    <property type="match status" value="1"/>
</dbReference>
<dbReference type="Proteomes" id="UP000272503">
    <property type="component" value="Unassembled WGS sequence"/>
</dbReference>
<keyword evidence="2" id="KW-0520">NAD</keyword>
<accession>A0A3L7A6W0</accession>
<dbReference type="Pfam" id="PF01408">
    <property type="entry name" value="GFO_IDH_MocA"/>
    <property type="match status" value="1"/>
</dbReference>
<dbReference type="InterPro" id="IPR036291">
    <property type="entry name" value="NAD(P)-bd_dom_sf"/>
</dbReference>
<organism evidence="5 6">
    <name type="scientific">Mycetocola tolaasinivorans</name>
    <dbReference type="NCBI Taxonomy" id="76635"/>
    <lineage>
        <taxon>Bacteria</taxon>
        <taxon>Bacillati</taxon>
        <taxon>Actinomycetota</taxon>
        <taxon>Actinomycetes</taxon>
        <taxon>Micrococcales</taxon>
        <taxon>Microbacteriaceae</taxon>
        <taxon>Mycetocola</taxon>
    </lineage>
</organism>
<evidence type="ECO:0000259" key="3">
    <source>
        <dbReference type="Pfam" id="PF01408"/>
    </source>
</evidence>
<dbReference type="OrthoDB" id="9776544at2"/>
<evidence type="ECO:0000313" key="5">
    <source>
        <dbReference type="EMBL" id="RLP75301.1"/>
    </source>
</evidence>
<evidence type="ECO:0000259" key="4">
    <source>
        <dbReference type="Pfam" id="PF22725"/>
    </source>
</evidence>
<dbReference type="InterPro" id="IPR055170">
    <property type="entry name" value="GFO_IDH_MocA-like_dom"/>
</dbReference>
<name>A0A3L7A6W0_9MICO</name>
<feature type="domain" description="GFO/IDH/MocA-like oxidoreductase" evidence="4">
    <location>
        <begin position="131"/>
        <end position="264"/>
    </location>
</feature>
<dbReference type="GO" id="GO:0016491">
    <property type="term" value="F:oxidoreductase activity"/>
    <property type="evidence" value="ECO:0007669"/>
    <property type="project" value="UniProtKB-KW"/>
</dbReference>
<keyword evidence="1" id="KW-0560">Oxidoreductase</keyword>
<sequence length="365" mass="38677">MSGVVGIGLIGAGVISDQYLKNLTTFADVEVRFIADLDVERARTQAEKYGVAGFGTVAELLADDSIEIVINLTIPKVHVEIALQILNAGKHVWSEKPFALDRESGRELLAVANAKNLRVATAPDTFLGAGIQHARRLVESGRIGAPLTALTLFQVPGPESWHPNPDFLFQEGAGPLFDMGPYYFTALVQLFGPVKRVSALSSKSRDTRVIGSGPRAGESFDVTVPTHVSVNIEFEGGQSAQSILSFDSPLARIQFEVTGETGALTIPDPNRFEGELIVHGYGVEPETIEAQGTSAGRGIGVVELARAIRAGVPERASGELAFHVLDVMVSTAESAASGEPVTVESTVVLSAPLAEDWDPAARVIA</sequence>
<dbReference type="EMBL" id="RCUX01000007">
    <property type="protein sequence ID" value="RLP75301.1"/>
    <property type="molecule type" value="Genomic_DNA"/>
</dbReference>
<reference evidence="5 6" key="1">
    <citation type="submission" date="2018-10" db="EMBL/GenBank/DDBJ databases">
        <authorList>
            <person name="Li J."/>
        </authorList>
    </citation>
    <scope>NUCLEOTIDE SEQUENCE [LARGE SCALE GENOMIC DNA]</scope>
    <source>
        <strain evidence="5 6">IF 016277</strain>
    </source>
</reference>
<dbReference type="PANTHER" id="PTHR43818:SF11">
    <property type="entry name" value="BCDNA.GH03377"/>
    <property type="match status" value="1"/>
</dbReference>
<dbReference type="InterPro" id="IPR000683">
    <property type="entry name" value="Gfo/Idh/MocA-like_OxRdtase_N"/>
</dbReference>
<dbReference type="Gene3D" id="3.30.360.10">
    <property type="entry name" value="Dihydrodipicolinate Reductase, domain 2"/>
    <property type="match status" value="1"/>
</dbReference>